<dbReference type="PANTHER" id="PTHR31389:SF4">
    <property type="entry name" value="LD39211P"/>
    <property type="match status" value="1"/>
</dbReference>
<keyword evidence="2" id="KW-1185">Reference proteome</keyword>
<reference evidence="1 2" key="1">
    <citation type="journal article" date="2023" name="Commun. Biol.">
        <title>Genome analysis of Parmales, the sister group of diatoms, reveals the evolutionary specialization of diatoms from phago-mixotrophs to photoautotrophs.</title>
        <authorList>
            <person name="Ban H."/>
            <person name="Sato S."/>
            <person name="Yoshikawa S."/>
            <person name="Yamada K."/>
            <person name="Nakamura Y."/>
            <person name="Ichinomiya M."/>
            <person name="Sato N."/>
            <person name="Blanc-Mathieu R."/>
            <person name="Endo H."/>
            <person name="Kuwata A."/>
            <person name="Ogata H."/>
        </authorList>
    </citation>
    <scope>NUCLEOTIDE SEQUENCE [LARGE SCALE GENOMIC DNA]</scope>
</reference>
<organism evidence="1 2">
    <name type="scientific">Tetraparma gracilis</name>
    <dbReference type="NCBI Taxonomy" id="2962635"/>
    <lineage>
        <taxon>Eukaryota</taxon>
        <taxon>Sar</taxon>
        <taxon>Stramenopiles</taxon>
        <taxon>Ochrophyta</taxon>
        <taxon>Bolidophyceae</taxon>
        <taxon>Parmales</taxon>
        <taxon>Triparmaceae</taxon>
        <taxon>Tetraparma</taxon>
    </lineage>
</organism>
<name>A0ABQ6M9E7_9STRA</name>
<protein>
    <submittedName>
        <fullName evidence="1">Uncharacterized protein</fullName>
    </submittedName>
</protein>
<gene>
    <name evidence="1" type="ORF">TeGR_g9135</name>
</gene>
<accession>A0ABQ6M9E7</accession>
<evidence type="ECO:0000313" key="1">
    <source>
        <dbReference type="EMBL" id="GMI22148.1"/>
    </source>
</evidence>
<dbReference type="Proteomes" id="UP001165060">
    <property type="component" value="Unassembled WGS sequence"/>
</dbReference>
<sequence>MQASLSSPGGAASSAKLGHYFASPEDVQGPPSTCSFTLNISISYSSLHWNVVSPCPDPDPSDPHDRECVAVPYAVDRVFKKFYLPTSRLLGAGGDDFVRLAARGICEQENLNGENCEHIENMLRDGVVQQQREHAGSDSTLQVDIVPAGGEPVAIISSRFPYPTVVDIPCQLVPPGHYAIRIGLVDHPGYFTGKRHGAPTEFSVALETGEGWRAGCEEQERALAEGGGWREPKEGGVYRTDVPLVWDGADEACVVVGGGGACVAVGKDRVLPDLQPGRAQILLRPRERGGEGGWCKGVMREIEVVDDAFVVAAALPQTLESDFTVNYYWHAVEGISSKLEHAELADRFAAAVPGVRNVTAKTFVTFSPTGEAVKQEMELSVRHRDLGELFGGKAPNLVFVTACDANYWRDGRLQNLVASIQTWEPGATIRFYAMGEEGEEGFRDMVRDASSWRSVQVLRVPDTIAIDGQIHATPPHMKHARKYAFKPAVIWDALGEVGRKEGAVFWIDAGAEIRRPVDGVREILRDTGFFSVEHAYKFPDQQFHHPTCVENLGCHAPAGSRQHCATTFLGFWGGPGGEEGVELLKQMVACAMDPECISPAGASRVNHRQEQTVMNAIMCAQDMSLRCEPGGKFDAAASFEHDRGGGPWVTAGAREWNDVELFTRRINSLKPYGEPLLG</sequence>
<dbReference type="PANTHER" id="PTHR31389">
    <property type="entry name" value="LD39211P"/>
    <property type="match status" value="1"/>
</dbReference>
<evidence type="ECO:0000313" key="2">
    <source>
        <dbReference type="Proteomes" id="UP001165060"/>
    </source>
</evidence>
<dbReference type="EMBL" id="BRYB01002586">
    <property type="protein sequence ID" value="GMI22148.1"/>
    <property type="molecule type" value="Genomic_DNA"/>
</dbReference>
<proteinExistence type="predicted"/>
<comment type="caution">
    <text evidence="1">The sequence shown here is derived from an EMBL/GenBank/DDBJ whole genome shotgun (WGS) entry which is preliminary data.</text>
</comment>